<gene>
    <name evidence="1" type="ORF">PHPALM_28055</name>
</gene>
<accession>A0A2P4XB15</accession>
<evidence type="ECO:0000313" key="2">
    <source>
        <dbReference type="Proteomes" id="UP000237271"/>
    </source>
</evidence>
<evidence type="ECO:0000313" key="1">
    <source>
        <dbReference type="EMBL" id="POM62743.1"/>
    </source>
</evidence>
<dbReference type="PANTHER" id="PTHR36960">
    <property type="entry name" value="SI:DKEY-32E6.3"/>
    <property type="match status" value="1"/>
</dbReference>
<proteinExistence type="predicted"/>
<name>A0A2P4XB15_9STRA</name>
<dbReference type="Proteomes" id="UP000237271">
    <property type="component" value="Unassembled WGS sequence"/>
</dbReference>
<protein>
    <submittedName>
        <fullName evidence="1">Uncharacterized protein</fullName>
    </submittedName>
</protein>
<dbReference type="PANTHER" id="PTHR36960:SF1">
    <property type="entry name" value="SI:DKEY-32E6.3"/>
    <property type="match status" value="1"/>
</dbReference>
<dbReference type="AlphaFoldDB" id="A0A2P4XB15"/>
<dbReference type="OrthoDB" id="417678at2759"/>
<sequence>METVPPHVLLYFDVNKTVIMHDPVQGKTLPHILNDLLTERALGRVIEDSDGDSKWIWNGEQSLRRGKCNTQEGEDLESYGTFLRVKFPLSGDPKIAKYNKHMRKVLRQDFTATGNPGEGLASEHEELLQHLLLPQTEASEAQLEEVGLSESPYCFIVPAFFRLLEYLQKNEVKFNLIFRTFGDDLHRVAQEFNCFCEGRHPCFPLAKPMDGSNGSVDRRIHLQEKGDGETPRFGTFLRAEGTTALVMGTFKQPKSADDTDPLAFYTSQGDSVQIVQGLSNIHDFLARRWRDSQATLALRDFYPYWFHNSEDATAGKLLTLDPVDDTDGAHAMFFDDNILWHDAHIVDARCAHNDSALPFEETRELHLMRVEPLDAIQNEAYFVDRFETSLLRWRYKQQYKLDAA</sequence>
<organism evidence="1 2">
    <name type="scientific">Phytophthora palmivora</name>
    <dbReference type="NCBI Taxonomy" id="4796"/>
    <lineage>
        <taxon>Eukaryota</taxon>
        <taxon>Sar</taxon>
        <taxon>Stramenopiles</taxon>
        <taxon>Oomycota</taxon>
        <taxon>Peronosporomycetes</taxon>
        <taxon>Peronosporales</taxon>
        <taxon>Peronosporaceae</taxon>
        <taxon>Phytophthora</taxon>
    </lineage>
</organism>
<reference evidence="1 2" key="1">
    <citation type="journal article" date="2017" name="Genome Biol. Evol.">
        <title>Phytophthora megakarya and P. palmivora, closely related causal agents of cacao black pod rot, underwent increases in genome sizes and gene numbers by different mechanisms.</title>
        <authorList>
            <person name="Ali S.S."/>
            <person name="Shao J."/>
            <person name="Lary D.J."/>
            <person name="Kronmiller B."/>
            <person name="Shen D."/>
            <person name="Strem M.D."/>
            <person name="Amoako-Attah I."/>
            <person name="Akrofi A.Y."/>
            <person name="Begoude B.A."/>
            <person name="Ten Hoopen G.M."/>
            <person name="Coulibaly K."/>
            <person name="Kebe B.I."/>
            <person name="Melnick R.L."/>
            <person name="Guiltinan M.J."/>
            <person name="Tyler B.M."/>
            <person name="Meinhardt L.W."/>
            <person name="Bailey B.A."/>
        </authorList>
    </citation>
    <scope>NUCLEOTIDE SEQUENCE [LARGE SCALE GENOMIC DNA]</scope>
    <source>
        <strain evidence="2">sbr112.9</strain>
    </source>
</reference>
<keyword evidence="2" id="KW-1185">Reference proteome</keyword>
<comment type="caution">
    <text evidence="1">The sequence shown here is derived from an EMBL/GenBank/DDBJ whole genome shotgun (WGS) entry which is preliminary data.</text>
</comment>
<dbReference type="EMBL" id="NCKW01015505">
    <property type="protein sequence ID" value="POM62743.1"/>
    <property type="molecule type" value="Genomic_DNA"/>
</dbReference>